<sequence length="80" mass="8323">MFLDRSQLSDNFRPGFGPVYGIPQGVPTTGLDSDVGGGGHTSAAPFGDADLGGTALVLVSDKSVVTIARTPRTRRFDVDD</sequence>
<feature type="region of interest" description="Disordered" evidence="1">
    <location>
        <begin position="23"/>
        <end position="44"/>
    </location>
</feature>
<evidence type="ECO:0000313" key="3">
    <source>
        <dbReference type="Proteomes" id="UP000655751"/>
    </source>
</evidence>
<accession>A0A931ICH4</accession>
<reference evidence="2" key="1">
    <citation type="submission" date="2020-11" db="EMBL/GenBank/DDBJ databases">
        <title>Nocardia NEAU-351.nov., a novel actinomycete isolated from the cow dung.</title>
        <authorList>
            <person name="Zhang X."/>
        </authorList>
    </citation>
    <scope>NUCLEOTIDE SEQUENCE</scope>
    <source>
        <strain evidence="2">NEAU-351</strain>
    </source>
</reference>
<comment type="caution">
    <text evidence="2">The sequence shown here is derived from an EMBL/GenBank/DDBJ whole genome shotgun (WGS) entry which is preliminary data.</text>
</comment>
<evidence type="ECO:0000256" key="1">
    <source>
        <dbReference type="SAM" id="MobiDB-lite"/>
    </source>
</evidence>
<dbReference type="EMBL" id="JADMLG010000006">
    <property type="protein sequence ID" value="MBH0778006.1"/>
    <property type="molecule type" value="Genomic_DNA"/>
</dbReference>
<keyword evidence="3" id="KW-1185">Reference proteome</keyword>
<dbReference type="AlphaFoldDB" id="A0A931ICH4"/>
<dbReference type="Proteomes" id="UP000655751">
    <property type="component" value="Unassembled WGS sequence"/>
</dbReference>
<dbReference type="RefSeq" id="WP_196150310.1">
    <property type="nucleotide sequence ID" value="NZ_JADMLG010000006.1"/>
</dbReference>
<protein>
    <submittedName>
        <fullName evidence="2">Uncharacterized protein</fullName>
    </submittedName>
</protein>
<proteinExistence type="predicted"/>
<name>A0A931ICH4_9NOCA</name>
<gene>
    <name evidence="2" type="ORF">IT779_17145</name>
</gene>
<evidence type="ECO:0000313" key="2">
    <source>
        <dbReference type="EMBL" id="MBH0778006.1"/>
    </source>
</evidence>
<organism evidence="2 3">
    <name type="scientific">Nocardia bovistercoris</name>
    <dbReference type="NCBI Taxonomy" id="2785916"/>
    <lineage>
        <taxon>Bacteria</taxon>
        <taxon>Bacillati</taxon>
        <taxon>Actinomycetota</taxon>
        <taxon>Actinomycetes</taxon>
        <taxon>Mycobacteriales</taxon>
        <taxon>Nocardiaceae</taxon>
        <taxon>Nocardia</taxon>
    </lineage>
</organism>